<evidence type="ECO:0000256" key="6">
    <source>
        <dbReference type="PROSITE-ProRule" id="PRU00278"/>
    </source>
</evidence>
<reference evidence="8" key="2">
    <citation type="submission" date="2021-01" db="EMBL/GenBank/DDBJ databases">
        <authorList>
            <person name="Hahn C.R."/>
            <person name="Youssef N.H."/>
            <person name="Elshahed M."/>
        </authorList>
    </citation>
    <scope>NUCLEOTIDE SEQUENCE</scope>
    <source>
        <strain evidence="8">Zod_Metabat.24</strain>
    </source>
</reference>
<dbReference type="AlphaFoldDB" id="A0A9D8KDQ5"/>
<keyword evidence="4 6" id="KW-0697">Rotamase</keyword>
<organism evidence="8 9">
    <name type="scientific">Candidatus Zymogenus saltonus</name>
    <dbReference type="NCBI Taxonomy" id="2844893"/>
    <lineage>
        <taxon>Bacteria</taxon>
        <taxon>Deltaproteobacteria</taxon>
        <taxon>Candidatus Zymogenia</taxon>
        <taxon>Candidatus Zymogeniales</taxon>
        <taxon>Candidatus Zymogenaceae</taxon>
        <taxon>Candidatus Zymogenus</taxon>
    </lineage>
</organism>
<name>A0A9D8KDQ5_9DELT</name>
<evidence type="ECO:0000256" key="4">
    <source>
        <dbReference type="ARBA" id="ARBA00023110"/>
    </source>
</evidence>
<dbReference type="PROSITE" id="PS51257">
    <property type="entry name" value="PROKAR_LIPOPROTEIN"/>
    <property type="match status" value="1"/>
</dbReference>
<comment type="caution">
    <text evidence="8">The sequence shown here is derived from an EMBL/GenBank/DDBJ whole genome shotgun (WGS) entry which is preliminary data.</text>
</comment>
<evidence type="ECO:0000313" key="8">
    <source>
        <dbReference type="EMBL" id="MBN1571706.1"/>
    </source>
</evidence>
<dbReference type="EMBL" id="JAFGIX010000003">
    <property type="protein sequence ID" value="MBN1571706.1"/>
    <property type="molecule type" value="Genomic_DNA"/>
</dbReference>
<accession>A0A9D8KDQ5</accession>
<dbReference type="SUPFAM" id="SSF54534">
    <property type="entry name" value="FKBP-like"/>
    <property type="match status" value="1"/>
</dbReference>
<dbReference type="GO" id="GO:0003755">
    <property type="term" value="F:peptidyl-prolyl cis-trans isomerase activity"/>
    <property type="evidence" value="ECO:0007669"/>
    <property type="project" value="UniProtKB-KW"/>
</dbReference>
<dbReference type="PANTHER" id="PTHR47245:SF1">
    <property type="entry name" value="FOLDASE PROTEIN PRSA"/>
    <property type="match status" value="1"/>
</dbReference>
<evidence type="ECO:0000313" key="9">
    <source>
        <dbReference type="Proteomes" id="UP000809273"/>
    </source>
</evidence>
<dbReference type="InterPro" id="IPR046357">
    <property type="entry name" value="PPIase_dom_sf"/>
</dbReference>
<dbReference type="Pfam" id="PF00639">
    <property type="entry name" value="Rotamase"/>
    <property type="match status" value="1"/>
</dbReference>
<comment type="catalytic activity">
    <reaction evidence="1">
        <text>[protein]-peptidylproline (omega=180) = [protein]-peptidylproline (omega=0)</text>
        <dbReference type="Rhea" id="RHEA:16237"/>
        <dbReference type="Rhea" id="RHEA-COMP:10747"/>
        <dbReference type="Rhea" id="RHEA-COMP:10748"/>
        <dbReference type="ChEBI" id="CHEBI:83833"/>
        <dbReference type="ChEBI" id="CHEBI:83834"/>
        <dbReference type="EC" id="5.2.1.8"/>
    </reaction>
</comment>
<evidence type="ECO:0000259" key="7">
    <source>
        <dbReference type="PROSITE" id="PS50198"/>
    </source>
</evidence>
<dbReference type="EC" id="5.2.1.8" evidence="2"/>
<keyword evidence="3" id="KW-0732">Signal</keyword>
<protein>
    <recommendedName>
        <fullName evidence="2">peptidylprolyl isomerase</fullName>
        <ecNumber evidence="2">5.2.1.8</ecNumber>
    </recommendedName>
</protein>
<dbReference type="PROSITE" id="PS50198">
    <property type="entry name" value="PPIC_PPIASE_2"/>
    <property type="match status" value="1"/>
</dbReference>
<gene>
    <name evidence="8" type="ORF">JW984_00745</name>
</gene>
<dbReference type="InterPro" id="IPR000297">
    <property type="entry name" value="PPIase_PpiC"/>
</dbReference>
<evidence type="ECO:0000256" key="1">
    <source>
        <dbReference type="ARBA" id="ARBA00000971"/>
    </source>
</evidence>
<dbReference type="InterPro" id="IPR027304">
    <property type="entry name" value="Trigger_fact/SurA_dom_sf"/>
</dbReference>
<reference evidence="8" key="1">
    <citation type="journal article" date="2021" name="Environ. Microbiol.">
        <title>Genomic characterization of three novel Desulfobacterota classes expand the metabolic and phylogenetic diversity of the phylum.</title>
        <authorList>
            <person name="Murphy C.L."/>
            <person name="Biggerstaff J."/>
            <person name="Eichhorn A."/>
            <person name="Ewing E."/>
            <person name="Shahan R."/>
            <person name="Soriano D."/>
            <person name="Stewart S."/>
            <person name="VanMol K."/>
            <person name="Walker R."/>
            <person name="Walters P."/>
            <person name="Elshahed M.S."/>
            <person name="Youssef N.H."/>
        </authorList>
    </citation>
    <scope>NUCLEOTIDE SEQUENCE</scope>
    <source>
        <strain evidence="8">Zod_Metabat.24</strain>
    </source>
</reference>
<feature type="domain" description="PpiC" evidence="7">
    <location>
        <begin position="132"/>
        <end position="222"/>
    </location>
</feature>
<evidence type="ECO:0000256" key="2">
    <source>
        <dbReference type="ARBA" id="ARBA00013194"/>
    </source>
</evidence>
<proteinExistence type="predicted"/>
<keyword evidence="5 6" id="KW-0413">Isomerase</keyword>
<dbReference type="Gene3D" id="3.10.50.40">
    <property type="match status" value="1"/>
</dbReference>
<sequence length="278" mass="32077">MSKKITVLLIVALSISIFGCGKKVAEGEGWVIRDKEFKEKLSSLPPDIAAYMTTDEGQKRFIETLVLREILCREAEKEGITKDKEVLNKIESAERKVIIEEYLDRKFKDEIPVTQADIDEFYETNKDSFDNAETIRARHILLKTRDEAENILKMLKKGESFETMANEYSVGPSASRGGDLGFYKRGRMVPEFDAAAFALKKPGDISDIVQTRYGYHIIQLVDKDHLIENLQANKKKKILDNYIKDLKETAEYKIYYENLTLKKDIKKEKVEEEEDTEE</sequence>
<dbReference type="InterPro" id="IPR050245">
    <property type="entry name" value="PrsA_foldase"/>
</dbReference>
<dbReference type="Proteomes" id="UP000809273">
    <property type="component" value="Unassembled WGS sequence"/>
</dbReference>
<evidence type="ECO:0000256" key="5">
    <source>
        <dbReference type="ARBA" id="ARBA00023235"/>
    </source>
</evidence>
<dbReference type="PANTHER" id="PTHR47245">
    <property type="entry name" value="PEPTIDYLPROLYL ISOMERASE"/>
    <property type="match status" value="1"/>
</dbReference>
<evidence type="ECO:0000256" key="3">
    <source>
        <dbReference type="ARBA" id="ARBA00022729"/>
    </source>
</evidence>
<dbReference type="SUPFAM" id="SSF109998">
    <property type="entry name" value="Triger factor/SurA peptide-binding domain-like"/>
    <property type="match status" value="1"/>
</dbReference>